<feature type="domain" description="Wax synthase" evidence="9">
    <location>
        <begin position="236"/>
        <end position="320"/>
    </location>
</feature>
<evidence type="ECO:0000256" key="5">
    <source>
        <dbReference type="ARBA" id="ARBA00022692"/>
    </source>
</evidence>
<reference evidence="10 11" key="1">
    <citation type="submission" date="2014-04" db="EMBL/GenBank/DDBJ databases">
        <authorList>
            <consortium name="DOE Joint Genome Institute"/>
            <person name="Kuo A."/>
            <person name="Tarkka M."/>
            <person name="Buscot F."/>
            <person name="Kohler A."/>
            <person name="Nagy L.G."/>
            <person name="Floudas D."/>
            <person name="Copeland A."/>
            <person name="Barry K.W."/>
            <person name="Cichocki N."/>
            <person name="Veneault-Fourrey C."/>
            <person name="LaButti K."/>
            <person name="Lindquist E.A."/>
            <person name="Lipzen A."/>
            <person name="Lundell T."/>
            <person name="Morin E."/>
            <person name="Murat C."/>
            <person name="Sun H."/>
            <person name="Tunlid A."/>
            <person name="Henrissat B."/>
            <person name="Grigoriev I.V."/>
            <person name="Hibbett D.S."/>
            <person name="Martin F."/>
            <person name="Nordberg H.P."/>
            <person name="Cantor M.N."/>
            <person name="Hua S.X."/>
        </authorList>
    </citation>
    <scope>NUCLEOTIDE SEQUENCE [LARGE SCALE GENOMIC DNA]</scope>
    <source>
        <strain evidence="10 11">F 1598</strain>
    </source>
</reference>
<dbReference type="OrthoDB" id="1077582at2759"/>
<accession>A0A0C3GEE7</accession>
<dbReference type="GO" id="GO:0006629">
    <property type="term" value="P:lipid metabolic process"/>
    <property type="evidence" value="ECO:0007669"/>
    <property type="project" value="InterPro"/>
</dbReference>
<feature type="transmembrane region" description="Helical" evidence="8">
    <location>
        <begin position="48"/>
        <end position="67"/>
    </location>
</feature>
<keyword evidence="6 8" id="KW-1133">Transmembrane helix</keyword>
<proteinExistence type="inferred from homology"/>
<dbReference type="GO" id="GO:0016020">
    <property type="term" value="C:membrane"/>
    <property type="evidence" value="ECO:0007669"/>
    <property type="project" value="UniProtKB-SubCell"/>
</dbReference>
<feature type="transmembrane region" description="Helical" evidence="8">
    <location>
        <begin position="23"/>
        <end position="41"/>
    </location>
</feature>
<dbReference type="InParanoid" id="A0A0C3GEE7"/>
<protein>
    <recommendedName>
        <fullName evidence="9">Wax synthase domain-containing protein</fullName>
    </recommendedName>
</protein>
<dbReference type="InterPro" id="IPR044851">
    <property type="entry name" value="Wax_synthase"/>
</dbReference>
<evidence type="ECO:0000259" key="9">
    <source>
        <dbReference type="Pfam" id="PF13813"/>
    </source>
</evidence>
<keyword evidence="5 8" id="KW-0812">Transmembrane</keyword>
<evidence type="ECO:0000256" key="7">
    <source>
        <dbReference type="ARBA" id="ARBA00023136"/>
    </source>
</evidence>
<keyword evidence="4" id="KW-0808">Transferase</keyword>
<dbReference type="PANTHER" id="PTHR31595">
    <property type="entry name" value="LONG-CHAIN-ALCOHOL O-FATTY-ACYLTRANSFERASE 3-RELATED"/>
    <property type="match status" value="1"/>
</dbReference>
<keyword evidence="7 8" id="KW-0472">Membrane</keyword>
<comment type="similarity">
    <text evidence="3">Belongs to the wax synthase family.</text>
</comment>
<feature type="transmembrane region" description="Helical" evidence="8">
    <location>
        <begin position="345"/>
        <end position="368"/>
    </location>
</feature>
<keyword evidence="11" id="KW-1185">Reference proteome</keyword>
<evidence type="ECO:0000313" key="10">
    <source>
        <dbReference type="EMBL" id="KIM90059.1"/>
    </source>
</evidence>
<dbReference type="HOGENOM" id="CLU_032731_1_1_1"/>
<comment type="pathway">
    <text evidence="2">Secondary metabolite biosynthesis.</text>
</comment>
<dbReference type="InterPro" id="IPR032805">
    <property type="entry name" value="Wax_synthase_dom"/>
</dbReference>
<feature type="transmembrane region" description="Helical" evidence="8">
    <location>
        <begin position="215"/>
        <end position="232"/>
    </location>
</feature>
<dbReference type="EMBL" id="KN832974">
    <property type="protein sequence ID" value="KIM90059.1"/>
    <property type="molecule type" value="Genomic_DNA"/>
</dbReference>
<evidence type="ECO:0000256" key="1">
    <source>
        <dbReference type="ARBA" id="ARBA00004141"/>
    </source>
</evidence>
<dbReference type="GO" id="GO:0008374">
    <property type="term" value="F:O-acyltransferase activity"/>
    <property type="evidence" value="ECO:0007669"/>
    <property type="project" value="InterPro"/>
</dbReference>
<evidence type="ECO:0000256" key="6">
    <source>
        <dbReference type="ARBA" id="ARBA00022989"/>
    </source>
</evidence>
<evidence type="ECO:0000256" key="2">
    <source>
        <dbReference type="ARBA" id="ARBA00005179"/>
    </source>
</evidence>
<evidence type="ECO:0000256" key="8">
    <source>
        <dbReference type="SAM" id="Phobius"/>
    </source>
</evidence>
<evidence type="ECO:0000256" key="4">
    <source>
        <dbReference type="ARBA" id="ARBA00022679"/>
    </source>
</evidence>
<feature type="transmembrane region" description="Helical" evidence="8">
    <location>
        <begin position="73"/>
        <end position="92"/>
    </location>
</feature>
<evidence type="ECO:0000313" key="11">
    <source>
        <dbReference type="Proteomes" id="UP000054166"/>
    </source>
</evidence>
<comment type="subcellular location">
    <subcellularLocation>
        <location evidence="1">Membrane</location>
        <topology evidence="1">Multi-pass membrane protein</topology>
    </subcellularLocation>
</comment>
<organism evidence="10 11">
    <name type="scientific">Piloderma croceum (strain F 1598)</name>
    <dbReference type="NCBI Taxonomy" id="765440"/>
    <lineage>
        <taxon>Eukaryota</taxon>
        <taxon>Fungi</taxon>
        <taxon>Dikarya</taxon>
        <taxon>Basidiomycota</taxon>
        <taxon>Agaricomycotina</taxon>
        <taxon>Agaricomycetes</taxon>
        <taxon>Agaricomycetidae</taxon>
        <taxon>Atheliales</taxon>
        <taxon>Atheliaceae</taxon>
        <taxon>Piloderma</taxon>
    </lineage>
</organism>
<dbReference type="Pfam" id="PF13813">
    <property type="entry name" value="MBOAT_2"/>
    <property type="match status" value="1"/>
</dbReference>
<reference evidence="11" key="2">
    <citation type="submission" date="2015-01" db="EMBL/GenBank/DDBJ databases">
        <title>Evolutionary Origins and Diversification of the Mycorrhizal Mutualists.</title>
        <authorList>
            <consortium name="DOE Joint Genome Institute"/>
            <consortium name="Mycorrhizal Genomics Consortium"/>
            <person name="Kohler A."/>
            <person name="Kuo A."/>
            <person name="Nagy L.G."/>
            <person name="Floudas D."/>
            <person name="Copeland A."/>
            <person name="Barry K.W."/>
            <person name="Cichocki N."/>
            <person name="Veneault-Fourrey C."/>
            <person name="LaButti K."/>
            <person name="Lindquist E.A."/>
            <person name="Lipzen A."/>
            <person name="Lundell T."/>
            <person name="Morin E."/>
            <person name="Murat C."/>
            <person name="Riley R."/>
            <person name="Ohm R."/>
            <person name="Sun H."/>
            <person name="Tunlid A."/>
            <person name="Henrissat B."/>
            <person name="Grigoriev I.V."/>
            <person name="Hibbett D.S."/>
            <person name="Martin F."/>
        </authorList>
    </citation>
    <scope>NUCLEOTIDE SEQUENCE [LARGE SCALE GENOMIC DNA]</scope>
    <source>
        <strain evidence="11">F 1598</strain>
    </source>
</reference>
<name>A0A0C3GEE7_PILCF</name>
<feature type="transmembrane region" description="Helical" evidence="8">
    <location>
        <begin position="311"/>
        <end position="333"/>
    </location>
</feature>
<dbReference type="STRING" id="765440.A0A0C3GEE7"/>
<dbReference type="Proteomes" id="UP000054166">
    <property type="component" value="Unassembled WGS sequence"/>
</dbReference>
<evidence type="ECO:0000256" key="3">
    <source>
        <dbReference type="ARBA" id="ARBA00007282"/>
    </source>
</evidence>
<dbReference type="PANTHER" id="PTHR31595:SF57">
    <property type="entry name" value="OS04G0481900 PROTEIN"/>
    <property type="match status" value="1"/>
</dbReference>
<gene>
    <name evidence="10" type="ORF">PILCRDRAFT_812871</name>
</gene>
<dbReference type="AlphaFoldDB" id="A0A0C3GEE7"/>
<sequence>MYLERQIGDLHLGPTDFKPPLPSFQYLALPQLFLSLIIAIRPSAAWRLLVFLLYIYVNMKAIAFTSGDKDRDFLLGVSFGWLIANAMHLLFLSDPMNDFRHVNDVVPPRDLPLAHRAYWAFCLQNAMRGIGWNYMLPHTPPPPTASRWSFVRSQCTRTLRYIFILDGAQCYMHLNPLFSRSLSGSGALPITAQGYVFSCANIIAYMGRIYCSFQLQYSLLSVLCVAIGFYEAKDFPPVFGRWRDAYTLRRFWGQLWHQMLRRFIASIGKSISRGLGFQPGTHLSSYTQLYVGFIVSGLLHTTGEAMVGMRYVGFSFLFFLAQAVAITAEDFVIGLARLTKIKIPAFLTSVIGYAWVFFWFSVSVPWFLNWQIAAGLGFSEAVPIMPVRHAVRMVNDTMNIDFTLLFDPL</sequence>